<reference evidence="3" key="1">
    <citation type="submission" date="2021-02" db="EMBL/GenBank/DDBJ databases">
        <authorList>
            <person name="Nowell W R."/>
        </authorList>
    </citation>
    <scope>NUCLEOTIDE SEQUENCE</scope>
</reference>
<dbReference type="InterPro" id="IPR012816">
    <property type="entry name" value="NADAR"/>
</dbReference>
<evidence type="ECO:0000313" key="5">
    <source>
        <dbReference type="EMBL" id="CAF4142930.1"/>
    </source>
</evidence>
<dbReference type="Proteomes" id="UP000663829">
    <property type="component" value="Unassembled WGS sequence"/>
</dbReference>
<dbReference type="EMBL" id="CAJNOK010007775">
    <property type="protein sequence ID" value="CAF1044194.1"/>
    <property type="molecule type" value="Genomic_DNA"/>
</dbReference>
<evidence type="ECO:0000313" key="3">
    <source>
        <dbReference type="EMBL" id="CAF1307988.1"/>
    </source>
</evidence>
<dbReference type="Gene3D" id="1.10.357.40">
    <property type="entry name" value="YbiA-like"/>
    <property type="match status" value="1"/>
</dbReference>
<evidence type="ECO:0000313" key="6">
    <source>
        <dbReference type="Proteomes" id="UP000663829"/>
    </source>
</evidence>
<accession>A0A815E8J7</accession>
<dbReference type="Pfam" id="PF08719">
    <property type="entry name" value="NADAR"/>
    <property type="match status" value="1"/>
</dbReference>
<evidence type="ECO:0000313" key="4">
    <source>
        <dbReference type="EMBL" id="CAF3812260.1"/>
    </source>
</evidence>
<sequence length="250" mass="29745">MKLIRKSLLHFIFQSELSTTAIKTMNKEGAKKEVLEKTSIISSKSQNYLSDNFDVNNDLQYIDNTYNRVHCDINKIKQMYPDNVKKICFYDKDKAYKEFSNFHNVPFNVNGIDYYTSEHYFQSKKFQYEPRNDSVKEKLNELYKKLLESPAPSHAFRLVREYKEYVDPEWSKEIKPNLLKKDLIMKEAIYYKFSFYPELKHLLLNTGDTILIEDSPTDLYWGIGGNHNEPGRNRLGELLMELRDDFRNNK</sequence>
<dbReference type="AlphaFoldDB" id="A0A815E8J7"/>
<evidence type="ECO:0000259" key="1">
    <source>
        <dbReference type="Pfam" id="PF08719"/>
    </source>
</evidence>
<dbReference type="EMBL" id="CAJNOQ010012785">
    <property type="protein sequence ID" value="CAF1307988.1"/>
    <property type="molecule type" value="Genomic_DNA"/>
</dbReference>
<dbReference type="Proteomes" id="UP000682733">
    <property type="component" value="Unassembled WGS sequence"/>
</dbReference>
<dbReference type="InterPro" id="IPR037238">
    <property type="entry name" value="YbiA-like_sf"/>
</dbReference>
<evidence type="ECO:0000313" key="2">
    <source>
        <dbReference type="EMBL" id="CAF1044194.1"/>
    </source>
</evidence>
<dbReference type="NCBIfam" id="TIGR02464">
    <property type="entry name" value="ribofla_fusion"/>
    <property type="match status" value="1"/>
</dbReference>
<dbReference type="CDD" id="cd15457">
    <property type="entry name" value="NADAR"/>
    <property type="match status" value="1"/>
</dbReference>
<dbReference type="Proteomes" id="UP000677228">
    <property type="component" value="Unassembled WGS sequence"/>
</dbReference>
<dbReference type="SUPFAM" id="SSF143990">
    <property type="entry name" value="YbiA-like"/>
    <property type="match status" value="1"/>
</dbReference>
<protein>
    <recommendedName>
        <fullName evidence="1">NADAR domain-containing protein</fullName>
    </recommendedName>
</protein>
<dbReference type="Proteomes" id="UP000681722">
    <property type="component" value="Unassembled WGS sequence"/>
</dbReference>
<gene>
    <name evidence="3" type="ORF">GPM918_LOCUS28856</name>
    <name evidence="2" type="ORF">OVA965_LOCUS16639</name>
    <name evidence="5" type="ORF">SRO942_LOCUS29390</name>
    <name evidence="4" type="ORF">TMI583_LOCUS16646</name>
</gene>
<comment type="caution">
    <text evidence="3">The sequence shown here is derived from an EMBL/GenBank/DDBJ whole genome shotgun (WGS) entry which is preliminary data.</text>
</comment>
<dbReference type="EMBL" id="CAJOBC010040866">
    <property type="protein sequence ID" value="CAF4142930.1"/>
    <property type="molecule type" value="Genomic_DNA"/>
</dbReference>
<feature type="domain" description="NADAR" evidence="1">
    <location>
        <begin position="89"/>
        <end position="247"/>
    </location>
</feature>
<proteinExistence type="predicted"/>
<dbReference type="OrthoDB" id="206452at2759"/>
<keyword evidence="6" id="KW-1185">Reference proteome</keyword>
<dbReference type="EMBL" id="CAJOBA010007786">
    <property type="protein sequence ID" value="CAF3812260.1"/>
    <property type="molecule type" value="Genomic_DNA"/>
</dbReference>
<organism evidence="3 6">
    <name type="scientific">Didymodactylos carnosus</name>
    <dbReference type="NCBI Taxonomy" id="1234261"/>
    <lineage>
        <taxon>Eukaryota</taxon>
        <taxon>Metazoa</taxon>
        <taxon>Spiralia</taxon>
        <taxon>Gnathifera</taxon>
        <taxon>Rotifera</taxon>
        <taxon>Eurotatoria</taxon>
        <taxon>Bdelloidea</taxon>
        <taxon>Philodinida</taxon>
        <taxon>Philodinidae</taxon>
        <taxon>Didymodactylos</taxon>
    </lineage>
</organism>
<name>A0A815E8J7_9BILA</name>